<dbReference type="GO" id="GO:0004843">
    <property type="term" value="F:cysteine-type deubiquitinase activity"/>
    <property type="evidence" value="ECO:0007669"/>
    <property type="project" value="InterPro"/>
</dbReference>
<proteinExistence type="inferred from homology"/>
<dbReference type="PROSITE" id="PS00972">
    <property type="entry name" value="USP_1"/>
    <property type="match status" value="1"/>
</dbReference>
<dbReference type="STRING" id="39946.A2YFR5"/>
<feature type="region of interest" description="Disordered" evidence="2">
    <location>
        <begin position="69"/>
        <end position="95"/>
    </location>
</feature>
<comment type="similarity">
    <text evidence="1">Belongs to the peptidase C19 family.</text>
</comment>
<dbReference type="Gramene" id="BGIOSGA020761-TA">
    <property type="protein sequence ID" value="BGIOSGA020761-PA"/>
    <property type="gene ID" value="BGIOSGA020761"/>
</dbReference>
<dbReference type="InterPro" id="IPR018200">
    <property type="entry name" value="USP_CS"/>
</dbReference>
<dbReference type="InterPro" id="IPR050164">
    <property type="entry name" value="Peptidase_C19"/>
</dbReference>
<dbReference type="GO" id="GO:0016579">
    <property type="term" value="P:protein deubiquitination"/>
    <property type="evidence" value="ECO:0007669"/>
    <property type="project" value="InterPro"/>
</dbReference>
<evidence type="ECO:0000256" key="1">
    <source>
        <dbReference type="ARBA" id="ARBA00009085"/>
    </source>
</evidence>
<dbReference type="InterPro" id="IPR028889">
    <property type="entry name" value="USP"/>
</dbReference>
<protein>
    <recommendedName>
        <fullName evidence="4">USP domain-containing protein</fullName>
    </recommendedName>
</protein>
<dbReference type="SUPFAM" id="SSF54001">
    <property type="entry name" value="Cysteine proteinases"/>
    <property type="match status" value="1"/>
</dbReference>
<dbReference type="PANTHER" id="PTHR24006">
    <property type="entry name" value="UBIQUITIN CARBOXYL-TERMINAL HYDROLASE"/>
    <property type="match status" value="1"/>
</dbReference>
<feature type="transmembrane region" description="Helical" evidence="3">
    <location>
        <begin position="124"/>
        <end position="147"/>
    </location>
</feature>
<dbReference type="CDD" id="cd02661">
    <property type="entry name" value="Peptidase_C19E"/>
    <property type="match status" value="1"/>
</dbReference>
<feature type="compositionally biased region" description="Low complexity" evidence="2">
    <location>
        <begin position="1022"/>
        <end position="1033"/>
    </location>
</feature>
<dbReference type="PROSITE" id="PS50235">
    <property type="entry name" value="USP_3"/>
    <property type="match status" value="1"/>
</dbReference>
<dbReference type="AlphaFoldDB" id="A2YFR5"/>
<dbReference type="EMBL" id="CM000131">
    <property type="protein sequence ID" value="EAZ01926.1"/>
    <property type="molecule type" value="Genomic_DNA"/>
</dbReference>
<dbReference type="Pfam" id="PF00443">
    <property type="entry name" value="UCH"/>
    <property type="match status" value="1"/>
</dbReference>
<keyword evidence="3" id="KW-0472">Membrane</keyword>
<feature type="domain" description="USP" evidence="4">
    <location>
        <begin position="214"/>
        <end position="521"/>
    </location>
</feature>
<gene>
    <name evidence="5" type="ORF">OsI_23952</name>
</gene>
<feature type="region of interest" description="Disordered" evidence="2">
    <location>
        <begin position="1022"/>
        <end position="1047"/>
    </location>
</feature>
<dbReference type="HOGENOM" id="CLU_310015_0_0_1"/>
<dbReference type="Proteomes" id="UP000007015">
    <property type="component" value="Chromosome 6"/>
</dbReference>
<dbReference type="GO" id="GO:0005634">
    <property type="term" value="C:nucleus"/>
    <property type="evidence" value="ECO:0007669"/>
    <property type="project" value="TreeGrafter"/>
</dbReference>
<evidence type="ECO:0000313" key="6">
    <source>
        <dbReference type="Proteomes" id="UP000007015"/>
    </source>
</evidence>
<accession>A2YFR5</accession>
<reference evidence="5 6" key="1">
    <citation type="journal article" date="2005" name="PLoS Biol.">
        <title>The genomes of Oryza sativa: a history of duplications.</title>
        <authorList>
            <person name="Yu J."/>
            <person name="Wang J."/>
            <person name="Lin W."/>
            <person name="Li S."/>
            <person name="Li H."/>
            <person name="Zhou J."/>
            <person name="Ni P."/>
            <person name="Dong W."/>
            <person name="Hu S."/>
            <person name="Zeng C."/>
            <person name="Zhang J."/>
            <person name="Zhang Y."/>
            <person name="Li R."/>
            <person name="Xu Z."/>
            <person name="Li S."/>
            <person name="Li X."/>
            <person name="Zheng H."/>
            <person name="Cong L."/>
            <person name="Lin L."/>
            <person name="Yin J."/>
            <person name="Geng J."/>
            <person name="Li G."/>
            <person name="Shi J."/>
            <person name="Liu J."/>
            <person name="Lv H."/>
            <person name="Li J."/>
            <person name="Wang J."/>
            <person name="Deng Y."/>
            <person name="Ran L."/>
            <person name="Shi X."/>
            <person name="Wang X."/>
            <person name="Wu Q."/>
            <person name="Li C."/>
            <person name="Ren X."/>
            <person name="Wang J."/>
            <person name="Wang X."/>
            <person name="Li D."/>
            <person name="Liu D."/>
            <person name="Zhang X."/>
            <person name="Ji Z."/>
            <person name="Zhao W."/>
            <person name="Sun Y."/>
            <person name="Zhang Z."/>
            <person name="Bao J."/>
            <person name="Han Y."/>
            <person name="Dong L."/>
            <person name="Ji J."/>
            <person name="Chen P."/>
            <person name="Wu S."/>
            <person name="Liu J."/>
            <person name="Xiao Y."/>
            <person name="Bu D."/>
            <person name="Tan J."/>
            <person name="Yang L."/>
            <person name="Ye C."/>
            <person name="Zhang J."/>
            <person name="Xu J."/>
            <person name="Zhou Y."/>
            <person name="Yu Y."/>
            <person name="Zhang B."/>
            <person name="Zhuang S."/>
            <person name="Wei H."/>
            <person name="Liu B."/>
            <person name="Lei M."/>
            <person name="Yu H."/>
            <person name="Li Y."/>
            <person name="Xu H."/>
            <person name="Wei S."/>
            <person name="He X."/>
            <person name="Fang L."/>
            <person name="Zhang Z."/>
            <person name="Zhang Y."/>
            <person name="Huang X."/>
            <person name="Su Z."/>
            <person name="Tong W."/>
            <person name="Li J."/>
            <person name="Tong Z."/>
            <person name="Li S."/>
            <person name="Ye J."/>
            <person name="Wang L."/>
            <person name="Fang L."/>
            <person name="Lei T."/>
            <person name="Chen C."/>
            <person name="Chen H."/>
            <person name="Xu Z."/>
            <person name="Li H."/>
            <person name="Huang H."/>
            <person name="Zhang F."/>
            <person name="Xu H."/>
            <person name="Li N."/>
            <person name="Zhao C."/>
            <person name="Li S."/>
            <person name="Dong L."/>
            <person name="Huang Y."/>
            <person name="Li L."/>
            <person name="Xi Y."/>
            <person name="Qi Q."/>
            <person name="Li W."/>
            <person name="Zhang B."/>
            <person name="Hu W."/>
            <person name="Zhang Y."/>
            <person name="Tian X."/>
            <person name="Jiao Y."/>
            <person name="Liang X."/>
            <person name="Jin J."/>
            <person name="Gao L."/>
            <person name="Zheng W."/>
            <person name="Hao B."/>
            <person name="Liu S."/>
            <person name="Wang W."/>
            <person name="Yuan L."/>
            <person name="Cao M."/>
            <person name="McDermott J."/>
            <person name="Samudrala R."/>
            <person name="Wang J."/>
            <person name="Wong G.K."/>
            <person name="Yang H."/>
        </authorList>
    </citation>
    <scope>NUCLEOTIDE SEQUENCE [LARGE SCALE GENOMIC DNA]</scope>
    <source>
        <strain evidence="6">cv. 93-11</strain>
    </source>
</reference>
<dbReference type="PANTHER" id="PTHR24006:SF677">
    <property type="entry name" value="UBIQUITIN CARBOXYL-TERMINAL HYDROLASE 19"/>
    <property type="match status" value="1"/>
</dbReference>
<dbReference type="InterPro" id="IPR038765">
    <property type="entry name" value="Papain-like_cys_pep_sf"/>
</dbReference>
<name>A2YFR5_ORYSI</name>
<dbReference type="Gene3D" id="3.90.70.10">
    <property type="entry name" value="Cysteine proteinases"/>
    <property type="match status" value="1"/>
</dbReference>
<evidence type="ECO:0000256" key="3">
    <source>
        <dbReference type="SAM" id="Phobius"/>
    </source>
</evidence>
<evidence type="ECO:0000256" key="2">
    <source>
        <dbReference type="SAM" id="MobiDB-lite"/>
    </source>
</evidence>
<organism evidence="5 6">
    <name type="scientific">Oryza sativa subsp. indica</name>
    <name type="common">Rice</name>
    <dbReference type="NCBI Taxonomy" id="39946"/>
    <lineage>
        <taxon>Eukaryota</taxon>
        <taxon>Viridiplantae</taxon>
        <taxon>Streptophyta</taxon>
        <taxon>Embryophyta</taxon>
        <taxon>Tracheophyta</taxon>
        <taxon>Spermatophyta</taxon>
        <taxon>Magnoliopsida</taxon>
        <taxon>Liliopsida</taxon>
        <taxon>Poales</taxon>
        <taxon>Poaceae</taxon>
        <taxon>BOP clade</taxon>
        <taxon>Oryzoideae</taxon>
        <taxon>Oryzeae</taxon>
        <taxon>Oryzinae</taxon>
        <taxon>Oryza</taxon>
        <taxon>Oryza sativa</taxon>
    </lineage>
</organism>
<dbReference type="FunFam" id="3.90.70.10:FF:000026">
    <property type="entry name" value="Ubiquitin carboxyl-terminal hydrolase 15"/>
    <property type="match status" value="1"/>
</dbReference>
<keyword evidence="3" id="KW-1133">Transmembrane helix</keyword>
<feature type="transmembrane region" description="Helical" evidence="3">
    <location>
        <begin position="24"/>
        <end position="43"/>
    </location>
</feature>
<keyword evidence="3" id="KW-0812">Transmembrane</keyword>
<feature type="compositionally biased region" description="Low complexity" evidence="2">
    <location>
        <begin position="891"/>
        <end position="909"/>
    </location>
</feature>
<dbReference type="InterPro" id="IPR001394">
    <property type="entry name" value="Peptidase_C19_UCH"/>
</dbReference>
<evidence type="ECO:0000313" key="5">
    <source>
        <dbReference type="EMBL" id="EAZ01926.1"/>
    </source>
</evidence>
<sequence length="1079" mass="117085">MLGGGLGGGGGGGGAGGLGLDLSAVIQAAVVGLVLFSAAVVAVRRAASRYFVVDAAGFAASSYDDHHHPHHHLVMTPRGEEQQRQQGGGAAQGAQAAASGGGEPCAACGYIATKKCSGCKRVRYWCVPFLLLLLFFSRMSVKALAIWSQVQVQTNEKISPADKLSGGGDEDRNKLSGFGPISLVPARRKLNKVIFPYDEFLKLCNWRDLDYLPCGLLNCGNSCFANVVLQCLSCTRPLAAYLLGMDHSRECYKRHEDWCFLCELQCHIQRASESMHPFAPKNILSHLPNIGGNLGFGRQEDAHEFMRFAIDKMQSACLDEFGGEKAVDPSTQETTLIQHIFGGRLQSQVQCTACGMVSNRYENMMDLTVEIHGDADSLEECLDKFTAVEWLDGDNKYKCDGCSDYVKAQKRLTVYQAPNILTITLKRFQSGRFGKLNKRVTFPMKLDLTPYMSSTDGSDQYDLYAVVVHLDMLNASFFGHYICYIKNYRGRWYKIDDCKVMAVDEEEVHAQGAYMLLYSRRTARPRPLIAVEELMKQQQQLKVCPLNGQNHLIQEDVPLEGVPSLKPSEDLEVDFESNNKSLHTMDREPDLDFHVSFDRDKFTNNDIMHPPVSTVSHALDENTRGDSGFPLEESNTMGSVQFGNSTYETSLVHSPAEQCEEPASCIDSVDYMEIDTEAGVKVERWSRPALGDSVGVMGNGTLVPALENGLAGKPIPGFPDKPSRINSFFAEGCQTGDNGAGSSQELNGHCNGEPSCPEQGVLTNGGNTPSPSTQCYENKFATSTNGNYSIGNGDTLSSSNSLHAGKQNAGFTYNGFNPKPYKEPSGSNTYLNNTCNGKPSEDNHNKCAPNLPAKDCQGGMPFLHRGFLLRPCSRGNPGKCDDGLSISNGTSSSFVSSNSKSSNISSSRNGEGGTPFLSPSFRTNHCRESAAMDTSASSVHDLKTSYNISLEQKSIGAAVPSVLIKESWGEDGTTFGTVYQQRATSVDNVSSRHDENGHVILGANNSSYGGENGSNNGILDMNSSSSQRDAASSTMMASEKGIGPKTADQVNYISDALEHDGLRRRLTSNFPDQNGIDAQ</sequence>
<keyword evidence="6" id="KW-1185">Reference proteome</keyword>
<feature type="region of interest" description="Disordered" evidence="2">
    <location>
        <begin position="891"/>
        <end position="922"/>
    </location>
</feature>
<dbReference type="OMA" id="IFPYDEF"/>
<evidence type="ECO:0000259" key="4">
    <source>
        <dbReference type="PROSITE" id="PS50235"/>
    </source>
</evidence>
<dbReference type="GO" id="GO:0005829">
    <property type="term" value="C:cytosol"/>
    <property type="evidence" value="ECO:0007669"/>
    <property type="project" value="TreeGrafter"/>
</dbReference>